<keyword evidence="3" id="KW-1185">Reference proteome</keyword>
<evidence type="ECO:0000313" key="2">
    <source>
        <dbReference type="EMBL" id="MFD1928436.1"/>
    </source>
</evidence>
<evidence type="ECO:0000259" key="1">
    <source>
        <dbReference type="PROSITE" id="PS51186"/>
    </source>
</evidence>
<evidence type="ECO:0000313" key="3">
    <source>
        <dbReference type="Proteomes" id="UP001597218"/>
    </source>
</evidence>
<comment type="caution">
    <text evidence="2">The sequence shown here is derived from an EMBL/GenBank/DDBJ whole genome shotgun (WGS) entry which is preliminary data.</text>
</comment>
<dbReference type="PROSITE" id="PS51186">
    <property type="entry name" value="GNAT"/>
    <property type="match status" value="1"/>
</dbReference>
<dbReference type="Gene3D" id="3.40.630.30">
    <property type="match status" value="1"/>
</dbReference>
<dbReference type="SUPFAM" id="SSF55729">
    <property type="entry name" value="Acyl-CoA N-acyltransferases (Nat)"/>
    <property type="match status" value="1"/>
</dbReference>
<gene>
    <name evidence="2" type="ORF">ACFSFY_10275</name>
</gene>
<proteinExistence type="predicted"/>
<sequence>MKMNHILKNGTEISFKRLNVQHLDEIMSLQQKVVNDLLTGSFLQPLDEEEFLYILEGKGLMIGAYYNEELIAFRAMMEPELDEEHLGKGAGLDKSVWSEVLYSEITNVNPEFRGNGLQVLLGELIMNEVDVERFRYILTTVAPFNIASLKDKFAHGMKIVSLGEKYNNKLRYTMMKDLKKSDITFKVADRKSIAMAHTNEQQLLMKKGFVGTKIELVNDEWIVHYEKNE</sequence>
<organism evidence="2 3">
    <name type="scientific">Sporosarcina siberiensis</name>
    <dbReference type="NCBI Taxonomy" id="1365606"/>
    <lineage>
        <taxon>Bacteria</taxon>
        <taxon>Bacillati</taxon>
        <taxon>Bacillota</taxon>
        <taxon>Bacilli</taxon>
        <taxon>Bacillales</taxon>
        <taxon>Caryophanaceae</taxon>
        <taxon>Sporosarcina</taxon>
    </lineage>
</organism>
<protein>
    <recommendedName>
        <fullName evidence="1">N-acetyltransferase domain-containing protein</fullName>
    </recommendedName>
</protein>
<feature type="domain" description="N-acetyltransferase" evidence="1">
    <location>
        <begin position="13"/>
        <end position="179"/>
    </location>
</feature>
<dbReference type="Proteomes" id="UP001597218">
    <property type="component" value="Unassembled WGS sequence"/>
</dbReference>
<accession>A0ABW4SID8</accession>
<dbReference type="RefSeq" id="WP_381537795.1">
    <property type="nucleotide sequence ID" value="NZ_JBHUGI010000027.1"/>
</dbReference>
<dbReference type="EMBL" id="JBHUGI010000027">
    <property type="protein sequence ID" value="MFD1928436.1"/>
    <property type="molecule type" value="Genomic_DNA"/>
</dbReference>
<reference evidence="3" key="1">
    <citation type="journal article" date="2019" name="Int. J. Syst. Evol. Microbiol.">
        <title>The Global Catalogue of Microorganisms (GCM) 10K type strain sequencing project: providing services to taxonomists for standard genome sequencing and annotation.</title>
        <authorList>
            <consortium name="The Broad Institute Genomics Platform"/>
            <consortium name="The Broad Institute Genome Sequencing Center for Infectious Disease"/>
            <person name="Wu L."/>
            <person name="Ma J."/>
        </authorList>
    </citation>
    <scope>NUCLEOTIDE SEQUENCE [LARGE SCALE GENOMIC DNA]</scope>
    <source>
        <strain evidence="3">CGMCC 4.7177</strain>
    </source>
</reference>
<dbReference type="InterPro" id="IPR000182">
    <property type="entry name" value="GNAT_dom"/>
</dbReference>
<name>A0ABW4SID8_9BACL</name>
<dbReference type="InterPro" id="IPR016181">
    <property type="entry name" value="Acyl_CoA_acyltransferase"/>
</dbReference>